<accession>A0A839EL96</accession>
<dbReference type="Pfam" id="PF03816">
    <property type="entry name" value="LytR_cpsA_psr"/>
    <property type="match status" value="1"/>
</dbReference>
<dbReference type="PANTHER" id="PTHR33392">
    <property type="entry name" value="POLYISOPRENYL-TEICHOIC ACID--PEPTIDOGLYCAN TEICHOIC ACID TRANSFERASE TAGU"/>
    <property type="match status" value="1"/>
</dbReference>
<evidence type="ECO:0000259" key="3">
    <source>
        <dbReference type="Pfam" id="PF03816"/>
    </source>
</evidence>
<sequence>MSSELIDKPPASREKPLAGPRRWVFWALLIVAVIMLVGTASAYLAYTRLTTNIRHTEVTREDLGESRPVKASSAARNILVVGLDQRDGDSSGERTDTIMLVHLSSKRNDVAVISFPRDLLVQLPACRAREGLPGQRRHQGMINSSFTFGGIGCTWKTIETLTGIHIDHFVKVDFNGFKAMVDAVGGVEVCIAEPIRDTYVPLNLPAGLQTLHGEQALGYVRTRHSLGDGTDIGRIRRQQNFVAAMARKTMRGGTLSDPVRLFSLLDAATRSIATDPDLTPGMMINLAFATRSLSSENIHFVITPWRYSTEYPGRVEWLQGQAKKLFQLIAADEPINRFELKEIPLTASHDSVADSSSGTTINIPASTSLASATPSLSDTCITN</sequence>
<dbReference type="NCBIfam" id="TIGR00350">
    <property type="entry name" value="lytR_cpsA_psr"/>
    <property type="match status" value="1"/>
</dbReference>
<keyword evidence="5" id="KW-1185">Reference proteome</keyword>
<organism evidence="4 5">
    <name type="scientific">Phyllobacterium myrsinacearum</name>
    <dbReference type="NCBI Taxonomy" id="28101"/>
    <lineage>
        <taxon>Bacteria</taxon>
        <taxon>Pseudomonadati</taxon>
        <taxon>Pseudomonadota</taxon>
        <taxon>Alphaproteobacteria</taxon>
        <taxon>Hyphomicrobiales</taxon>
        <taxon>Phyllobacteriaceae</taxon>
        <taxon>Phyllobacterium</taxon>
    </lineage>
</organism>
<dbReference type="RefSeq" id="WP_348643887.1">
    <property type="nucleotide sequence ID" value="NZ_JACGXN010000003.1"/>
</dbReference>
<keyword evidence="2" id="KW-0812">Transmembrane</keyword>
<protein>
    <submittedName>
        <fullName evidence="4">LCP family protein required for cell wall assembly</fullName>
    </submittedName>
</protein>
<dbReference type="InterPro" id="IPR050922">
    <property type="entry name" value="LytR/CpsA/Psr_CW_biosynth"/>
</dbReference>
<feature type="transmembrane region" description="Helical" evidence="2">
    <location>
        <begin position="23"/>
        <end position="46"/>
    </location>
</feature>
<dbReference type="Gene3D" id="3.40.630.190">
    <property type="entry name" value="LCP protein"/>
    <property type="match status" value="1"/>
</dbReference>
<feature type="domain" description="Cell envelope-related transcriptional attenuator" evidence="3">
    <location>
        <begin position="94"/>
        <end position="249"/>
    </location>
</feature>
<evidence type="ECO:0000313" key="4">
    <source>
        <dbReference type="EMBL" id="MBA8879058.1"/>
    </source>
</evidence>
<reference evidence="4 5" key="1">
    <citation type="submission" date="2020-07" db="EMBL/GenBank/DDBJ databases">
        <title>Genomic Encyclopedia of Type Strains, Phase IV (KMG-V): Genome sequencing to study the core and pangenomes of soil and plant-associated prokaryotes.</title>
        <authorList>
            <person name="Whitman W."/>
        </authorList>
    </citation>
    <scope>NUCLEOTIDE SEQUENCE [LARGE SCALE GENOMIC DNA]</scope>
    <source>
        <strain evidence="4 5">AN3</strain>
    </source>
</reference>
<dbReference type="InterPro" id="IPR004474">
    <property type="entry name" value="LytR_CpsA_psr"/>
</dbReference>
<evidence type="ECO:0000313" key="5">
    <source>
        <dbReference type="Proteomes" id="UP000549052"/>
    </source>
</evidence>
<dbReference type="PANTHER" id="PTHR33392:SF6">
    <property type="entry name" value="POLYISOPRENYL-TEICHOIC ACID--PEPTIDOGLYCAN TEICHOIC ACID TRANSFERASE TAGU"/>
    <property type="match status" value="1"/>
</dbReference>
<comment type="similarity">
    <text evidence="1">Belongs to the LytR/CpsA/Psr (LCP) family.</text>
</comment>
<proteinExistence type="inferred from homology"/>
<gene>
    <name evidence="4" type="ORF">FHW16_002776</name>
</gene>
<dbReference type="EMBL" id="JACGXN010000003">
    <property type="protein sequence ID" value="MBA8879058.1"/>
    <property type="molecule type" value="Genomic_DNA"/>
</dbReference>
<dbReference type="AlphaFoldDB" id="A0A839EL96"/>
<name>A0A839EL96_9HYPH</name>
<evidence type="ECO:0000256" key="2">
    <source>
        <dbReference type="SAM" id="Phobius"/>
    </source>
</evidence>
<comment type="caution">
    <text evidence="4">The sequence shown here is derived from an EMBL/GenBank/DDBJ whole genome shotgun (WGS) entry which is preliminary data.</text>
</comment>
<evidence type="ECO:0000256" key="1">
    <source>
        <dbReference type="ARBA" id="ARBA00006068"/>
    </source>
</evidence>
<dbReference type="Proteomes" id="UP000549052">
    <property type="component" value="Unassembled WGS sequence"/>
</dbReference>
<keyword evidence="2" id="KW-0472">Membrane</keyword>
<keyword evidence="2" id="KW-1133">Transmembrane helix</keyword>